<dbReference type="STRING" id="39692.BST38_03670"/>
<evidence type="ECO:0000256" key="1">
    <source>
        <dbReference type="SAM" id="SignalP"/>
    </source>
</evidence>
<dbReference type="InterPro" id="IPR003399">
    <property type="entry name" value="Mce/MlaD"/>
</dbReference>
<dbReference type="GO" id="GO:0005576">
    <property type="term" value="C:extracellular region"/>
    <property type="evidence" value="ECO:0007669"/>
    <property type="project" value="TreeGrafter"/>
</dbReference>
<dbReference type="Proteomes" id="UP000252008">
    <property type="component" value="Unassembled WGS sequence"/>
</dbReference>
<dbReference type="PROSITE" id="PS51257">
    <property type="entry name" value="PROKAR_LIPOPROTEIN"/>
    <property type="match status" value="1"/>
</dbReference>
<keyword evidence="1" id="KW-0732">Signal</keyword>
<dbReference type="NCBIfam" id="TIGR00996">
    <property type="entry name" value="Mtu_fam_mce"/>
    <property type="match status" value="1"/>
</dbReference>
<dbReference type="EMBL" id="UEGS01000001">
    <property type="protein sequence ID" value="SRX78437.1"/>
    <property type="molecule type" value="Genomic_DNA"/>
</dbReference>
<dbReference type="InterPro" id="IPR005693">
    <property type="entry name" value="Mce"/>
</dbReference>
<feature type="chain" id="PRO_5017068729" evidence="1">
    <location>
        <begin position="22"/>
        <end position="385"/>
    </location>
</feature>
<evidence type="ECO:0000259" key="2">
    <source>
        <dbReference type="Pfam" id="PF02470"/>
    </source>
</evidence>
<keyword evidence="3" id="KW-0449">Lipoprotein</keyword>
<keyword evidence="4" id="KW-1185">Reference proteome</keyword>
<reference evidence="3 4" key="1">
    <citation type="submission" date="2018-05" db="EMBL/GenBank/DDBJ databases">
        <authorList>
            <consortium name="IHU Genomes"/>
        </authorList>
    </citation>
    <scope>NUCLEOTIDE SEQUENCE [LARGE SCALE GENOMIC DNA]</scope>
    <source>
        <strain evidence="3 4">P7335</strain>
    </source>
</reference>
<evidence type="ECO:0000313" key="3">
    <source>
        <dbReference type="EMBL" id="SRX78437.1"/>
    </source>
</evidence>
<organism evidence="3 4">
    <name type="scientific">Mycolicibacterium parafortuitum</name>
    <name type="common">Mycobacterium parafortuitum</name>
    <dbReference type="NCBI Taxonomy" id="39692"/>
    <lineage>
        <taxon>Bacteria</taxon>
        <taxon>Bacillati</taxon>
        <taxon>Actinomycetota</taxon>
        <taxon>Actinomycetes</taxon>
        <taxon>Mycobacteriales</taxon>
        <taxon>Mycobacteriaceae</taxon>
        <taxon>Mycolicibacterium</taxon>
    </lineage>
</organism>
<feature type="domain" description="Mce/MlaD" evidence="2">
    <location>
        <begin position="38"/>
        <end position="116"/>
    </location>
</feature>
<protein>
    <submittedName>
        <fullName evidence="3">Putative Mce-family lipoprotein LprN (Mce-family lipoprotein Mce4E) [Mycobacterium tuberculosis H37Rv]</fullName>
    </submittedName>
</protein>
<dbReference type="PANTHER" id="PTHR33371">
    <property type="entry name" value="INTERMEMBRANE PHOSPHOLIPID TRANSPORT SYSTEM BINDING PROTEIN MLAD-RELATED"/>
    <property type="match status" value="1"/>
</dbReference>
<dbReference type="AlphaFoldDB" id="A0A375YBD9"/>
<dbReference type="PANTHER" id="PTHR33371:SF15">
    <property type="entry name" value="LIPOPROTEIN LPRN"/>
    <property type="match status" value="1"/>
</dbReference>
<evidence type="ECO:0000313" key="4">
    <source>
        <dbReference type="Proteomes" id="UP000252008"/>
    </source>
</evidence>
<dbReference type="InterPro" id="IPR052336">
    <property type="entry name" value="MlaD_Phospholipid_Transporter"/>
</dbReference>
<name>A0A375YBD9_MYCPF</name>
<dbReference type="Pfam" id="PF02470">
    <property type="entry name" value="MlaD"/>
    <property type="match status" value="1"/>
</dbReference>
<dbReference type="RefSeq" id="WP_083141887.1">
    <property type="nucleotide sequence ID" value="NZ_MVID01000002.1"/>
</dbReference>
<accession>A0A375YBD9</accession>
<proteinExistence type="predicted"/>
<gene>
    <name evidence="3" type="ORF">MPP7335_00161</name>
</gene>
<feature type="signal peptide" evidence="1">
    <location>
        <begin position="1"/>
        <end position="21"/>
    </location>
</feature>
<sequence>MIRRALGLSSVALLLTGCQFGGLNSLNMPGTAGHGSGGYKVSIQLPDVATLPQNSPVMVDDVTVGSVSGVDAVQRADGTFFAELQLSLDGNVKLPANVIARVAQTSLLGSQHIELAEPLDGGSGELVEGAQIPIENVDNYPTTEQVLSSLGVVVNKGNLGALQDITDETYNAVAGRTGTFEGLIPRLAELTASLDRQTNDIIAAADGLNRFAGILAGSKDSLGRTLDTLPEALKVLNDNRAQLVDAFGALRSFAEVASRVLRETKDDFAADFKDLFPVIKALNDNADFFIKDLEFLPTFPFHYKYLRNAVRGDYLNVYTTFDLTLRRVGESVFTTSLGLDPNMKRISEVVNPPDFLTGAMANLSGQAADPFKIPPGTATQHEGAP</sequence>